<dbReference type="GO" id="GO:0004340">
    <property type="term" value="F:glucokinase activity"/>
    <property type="evidence" value="ECO:0007669"/>
    <property type="project" value="UniProtKB-EC"/>
</dbReference>
<proteinExistence type="predicted"/>
<keyword evidence="2" id="KW-0808">Transferase</keyword>
<dbReference type="InterPro" id="IPR043129">
    <property type="entry name" value="ATPase_NBD"/>
</dbReference>
<dbReference type="Pfam" id="PF00480">
    <property type="entry name" value="ROK"/>
    <property type="match status" value="1"/>
</dbReference>
<protein>
    <submittedName>
        <fullName evidence="2">Glucokinase</fullName>
        <ecNumber evidence="2">2.7.1.2</ecNumber>
    </submittedName>
</protein>
<dbReference type="PANTHER" id="PTHR18964:SF149">
    <property type="entry name" value="BIFUNCTIONAL UDP-N-ACETYLGLUCOSAMINE 2-EPIMERASE_N-ACETYLMANNOSAMINE KINASE"/>
    <property type="match status" value="1"/>
</dbReference>
<accession>A0A645AD64</accession>
<dbReference type="EMBL" id="VSSQ01012251">
    <property type="protein sequence ID" value="MPM48783.1"/>
    <property type="molecule type" value="Genomic_DNA"/>
</dbReference>
<evidence type="ECO:0000313" key="2">
    <source>
        <dbReference type="EMBL" id="MPM48783.1"/>
    </source>
</evidence>
<dbReference type="InterPro" id="IPR000600">
    <property type="entry name" value="ROK"/>
</dbReference>
<dbReference type="InterPro" id="IPR016160">
    <property type="entry name" value="Ald_DH_CS_CYS"/>
</dbReference>
<dbReference type="Gene3D" id="3.30.420.40">
    <property type="match status" value="2"/>
</dbReference>
<dbReference type="EC" id="2.7.1.2" evidence="2"/>
<dbReference type="SUPFAM" id="SSF53067">
    <property type="entry name" value="Actin-like ATPase domain"/>
    <property type="match status" value="1"/>
</dbReference>
<name>A0A645AD64_9ZZZZ</name>
<gene>
    <name evidence="2" type="primary">glkA_9</name>
    <name evidence="2" type="ORF">SDC9_95510</name>
</gene>
<dbReference type="PANTHER" id="PTHR18964">
    <property type="entry name" value="ROK (REPRESSOR, ORF, KINASE) FAMILY"/>
    <property type="match status" value="1"/>
</dbReference>
<organism evidence="2">
    <name type="scientific">bioreactor metagenome</name>
    <dbReference type="NCBI Taxonomy" id="1076179"/>
    <lineage>
        <taxon>unclassified sequences</taxon>
        <taxon>metagenomes</taxon>
        <taxon>ecological metagenomes</taxon>
    </lineage>
</organism>
<comment type="caution">
    <text evidence="2">The sequence shown here is derived from an EMBL/GenBank/DDBJ whole genome shotgun (WGS) entry which is preliminary data.</text>
</comment>
<sequence length="316" mass="32977">MKYTIGIDLGGTNIVAGLVNEKGEILEKAAAKTQSEKGFAFVTELMAQLVKELLTRAKLTPAEVSSIGIGSPGTADKSTGNIIFSNNLGWHDVPLVSTIKEKTGIDTYVANDADCAALGEFAVGAGKKYNSMVMITIGTGVGSGVVLDGKLFAPAGSSATELGHTTLIAGGESCTCGRKGCVEAYVSFSALIRDGNRAADAHPESMLAELRAKGQALNGKNIFDCAKEGDAVAKELVNRFIDLMGQFFANVGNSFGVKLIVVGGGISKEGQWLADRLREIVVREMYVGERFAPAIAMATLGNDAGVIGAAMLEQYQ</sequence>
<keyword evidence="1" id="KW-0560">Oxidoreductase</keyword>
<keyword evidence="2" id="KW-0418">Kinase</keyword>
<dbReference type="AlphaFoldDB" id="A0A645AD64"/>
<evidence type="ECO:0000256" key="1">
    <source>
        <dbReference type="ARBA" id="ARBA00023002"/>
    </source>
</evidence>
<dbReference type="GO" id="GO:0016491">
    <property type="term" value="F:oxidoreductase activity"/>
    <property type="evidence" value="ECO:0007669"/>
    <property type="project" value="UniProtKB-KW"/>
</dbReference>
<reference evidence="2" key="1">
    <citation type="submission" date="2019-08" db="EMBL/GenBank/DDBJ databases">
        <authorList>
            <person name="Kucharzyk K."/>
            <person name="Murdoch R.W."/>
            <person name="Higgins S."/>
            <person name="Loffler F."/>
        </authorList>
    </citation>
    <scope>NUCLEOTIDE SEQUENCE</scope>
</reference>
<dbReference type="PROSITE" id="PS00070">
    <property type="entry name" value="ALDEHYDE_DEHYDR_CYS"/>
    <property type="match status" value="1"/>
</dbReference>